<dbReference type="InParanoid" id="A0A6P7XFI7"/>
<sequence length="404" mass="44677">MAMRMLLVYDFVKELLEYFGIPANRILTQLQERYTISHSIVYTIRTQLSSIRFSWTPFQILPLWECKEYGCTRSIVRVIGTALPLDPCPRPHFQCTQGLVAEDDDEPGIVTNPVVPSLADIVWVANFKAESCIKFRNLAFRNEVVANESEKKLSPSLLLPTGISSFPGDRAVTGDHVPTNAEALQKIATLECELMELRAQIATIVAMQETRSNNPCLDSLNPFDSPKCSFPRPSSTSTPVHHFATPPPPPPPPPPPLTSFDSSSSAINLIKQRCAANKTSLIREEPADKQRAACIPNMMDVLKDLNKIHLRAVERSPGGTPITKKQKRNSLSDPAAFIAHALKQKFAHQDDSSFGKENKSLDESSFSSPETPRFKCLLKPIVKHTATGVRKITEPSTIPLGAQA</sequence>
<dbReference type="KEGG" id="muo:115466869"/>
<dbReference type="CTD" id="113115"/>
<dbReference type="Proteomes" id="UP000515156">
    <property type="component" value="Chromosome 3"/>
</dbReference>
<evidence type="ECO:0000256" key="6">
    <source>
        <dbReference type="SAM" id="MobiDB-lite"/>
    </source>
</evidence>
<dbReference type="GO" id="GO:0000266">
    <property type="term" value="P:mitochondrial fission"/>
    <property type="evidence" value="ECO:0007669"/>
    <property type="project" value="UniProtKB-UniRule"/>
</dbReference>
<evidence type="ECO:0000256" key="5">
    <source>
        <dbReference type="SAM" id="Coils"/>
    </source>
</evidence>
<keyword evidence="7" id="KW-1185">Reference proteome</keyword>
<evidence type="ECO:0000256" key="1">
    <source>
        <dbReference type="ARBA" id="ARBA00004173"/>
    </source>
</evidence>
<dbReference type="GO" id="GO:0005739">
    <property type="term" value="C:mitochondrion"/>
    <property type="evidence" value="ECO:0007669"/>
    <property type="project" value="UniProtKB-SubCell"/>
</dbReference>
<dbReference type="SUPFAM" id="SSF101447">
    <property type="entry name" value="Formin homology 2 domain (FH2 domain)"/>
    <property type="match status" value="1"/>
</dbReference>
<dbReference type="PANTHER" id="PTHR14215:SF2">
    <property type="entry name" value="MITOCHONDRIAL FISSION REGULATOR 2"/>
    <property type="match status" value="1"/>
</dbReference>
<dbReference type="PANTHER" id="PTHR14215">
    <property type="entry name" value="PROTEIN OF UNKNOWN FUNCTION DUF729"/>
    <property type="match status" value="1"/>
</dbReference>
<evidence type="ECO:0000256" key="2">
    <source>
        <dbReference type="ARBA" id="ARBA00005807"/>
    </source>
</evidence>
<feature type="coiled-coil region" evidence="5">
    <location>
        <begin position="180"/>
        <end position="207"/>
    </location>
</feature>
<organism evidence="7 8">
    <name type="scientific">Microcaecilia unicolor</name>
    <dbReference type="NCBI Taxonomy" id="1415580"/>
    <lineage>
        <taxon>Eukaryota</taxon>
        <taxon>Metazoa</taxon>
        <taxon>Chordata</taxon>
        <taxon>Craniata</taxon>
        <taxon>Vertebrata</taxon>
        <taxon>Euteleostomi</taxon>
        <taxon>Amphibia</taxon>
        <taxon>Gymnophiona</taxon>
        <taxon>Siphonopidae</taxon>
        <taxon>Microcaecilia</taxon>
    </lineage>
</organism>
<feature type="compositionally biased region" description="Pro residues" evidence="6">
    <location>
        <begin position="245"/>
        <end position="257"/>
    </location>
</feature>
<protein>
    <recommendedName>
        <fullName evidence="4">Mitochondrial fission regulator</fullName>
    </recommendedName>
</protein>
<proteinExistence type="inferred from homology"/>
<dbReference type="GeneID" id="115466869"/>
<feature type="region of interest" description="Disordered" evidence="6">
    <location>
        <begin position="348"/>
        <end position="371"/>
    </location>
</feature>
<feature type="region of interest" description="Disordered" evidence="6">
    <location>
        <begin position="228"/>
        <end position="262"/>
    </location>
</feature>
<comment type="similarity">
    <text evidence="2 4">Belongs to the MTFR1 family.</text>
</comment>
<dbReference type="OrthoDB" id="2133332at2759"/>
<gene>
    <name evidence="8" type="primary">MTFR2</name>
</gene>
<comment type="subcellular location">
    <subcellularLocation>
        <location evidence="1 4">Mitochondrion</location>
    </subcellularLocation>
</comment>
<dbReference type="AlphaFoldDB" id="A0A6P7XFI7"/>
<evidence type="ECO:0000313" key="7">
    <source>
        <dbReference type="Proteomes" id="UP000515156"/>
    </source>
</evidence>
<dbReference type="RefSeq" id="XP_030054302.1">
    <property type="nucleotide sequence ID" value="XM_030198442.1"/>
</dbReference>
<comment type="function">
    <text evidence="4">Plays a role in mitochondrial aerobic respiration. Regulates mitochondrial organization and fission.</text>
</comment>
<evidence type="ECO:0000256" key="3">
    <source>
        <dbReference type="ARBA" id="ARBA00023128"/>
    </source>
</evidence>
<evidence type="ECO:0000256" key="4">
    <source>
        <dbReference type="RuleBase" id="RU369053"/>
    </source>
</evidence>
<feature type="compositionally biased region" description="Basic and acidic residues" evidence="6">
    <location>
        <begin position="348"/>
        <end position="362"/>
    </location>
</feature>
<keyword evidence="5" id="KW-0175">Coiled coil</keyword>
<dbReference type="InterPro" id="IPR007972">
    <property type="entry name" value="Mtfr1"/>
</dbReference>
<accession>A0A6P7XFI7</accession>
<evidence type="ECO:0000313" key="8">
    <source>
        <dbReference type="RefSeq" id="XP_030054302.1"/>
    </source>
</evidence>
<keyword evidence="3 4" id="KW-0496">Mitochondrion</keyword>
<dbReference type="Pfam" id="PF05308">
    <property type="entry name" value="Mito_fiss_reg"/>
    <property type="match status" value="1"/>
</dbReference>
<name>A0A6P7XFI7_9AMPH</name>
<dbReference type="GO" id="GO:0009060">
    <property type="term" value="P:aerobic respiration"/>
    <property type="evidence" value="ECO:0007669"/>
    <property type="project" value="UniProtKB-UniRule"/>
</dbReference>
<dbReference type="FunCoup" id="A0A6P7XFI7">
    <property type="interactions" value="1332"/>
</dbReference>
<reference evidence="8" key="1">
    <citation type="submission" date="2025-08" db="UniProtKB">
        <authorList>
            <consortium name="RefSeq"/>
        </authorList>
    </citation>
    <scope>IDENTIFICATION</scope>
</reference>